<dbReference type="RefSeq" id="WP_207681080.1">
    <property type="nucleotide sequence ID" value="NZ_CP061800.1"/>
</dbReference>
<dbReference type="Pfam" id="PF13448">
    <property type="entry name" value="DUF4114"/>
    <property type="match status" value="1"/>
</dbReference>
<protein>
    <submittedName>
        <fullName evidence="3">Dockerin domain-containing protein, DUF4114</fullName>
    </submittedName>
</protein>
<dbReference type="KEGG" id="dmm:dnm_007080"/>
<feature type="domain" description="VWFA" evidence="2">
    <location>
        <begin position="64"/>
        <end position="277"/>
    </location>
</feature>
<dbReference type="Proteomes" id="UP000663722">
    <property type="component" value="Chromosome"/>
</dbReference>
<dbReference type="PANTHER" id="PTHR47824">
    <property type="entry name" value="UBIQUITIN-LIKE DOMAIN-CONTAINING PROTEIN"/>
    <property type="match status" value="1"/>
</dbReference>
<reference evidence="3" key="1">
    <citation type="journal article" date="2021" name="Microb. Physiol.">
        <title>Proteogenomic Insights into the Physiology of Marine, Sulfate-Reducing, Filamentous Desulfonema limicola and Desulfonema magnum.</title>
        <authorList>
            <person name="Schnaars V."/>
            <person name="Wohlbrand L."/>
            <person name="Scheve S."/>
            <person name="Hinrichs C."/>
            <person name="Reinhardt R."/>
            <person name="Rabus R."/>
        </authorList>
    </citation>
    <scope>NUCLEOTIDE SEQUENCE</scope>
    <source>
        <strain evidence="3">4be13</strain>
    </source>
</reference>
<dbReference type="GO" id="GO:0004553">
    <property type="term" value="F:hydrolase activity, hydrolyzing O-glycosyl compounds"/>
    <property type="evidence" value="ECO:0007669"/>
    <property type="project" value="InterPro"/>
</dbReference>
<gene>
    <name evidence="3" type="ORF">dnm_007080</name>
</gene>
<keyword evidence="1" id="KW-0732">Signal</keyword>
<dbReference type="SUPFAM" id="SSF63446">
    <property type="entry name" value="Type I dockerin domain"/>
    <property type="match status" value="1"/>
</dbReference>
<dbReference type="PROSITE" id="PS00018">
    <property type="entry name" value="EF_HAND_1"/>
    <property type="match status" value="2"/>
</dbReference>
<feature type="chain" id="PRO_5037041015" evidence="1">
    <location>
        <begin position="29"/>
        <end position="986"/>
    </location>
</feature>
<dbReference type="InterPro" id="IPR025193">
    <property type="entry name" value="DUF4114"/>
</dbReference>
<name>A0A975BFB9_9BACT</name>
<dbReference type="SUPFAM" id="SSF53300">
    <property type="entry name" value="vWA-like"/>
    <property type="match status" value="1"/>
</dbReference>
<dbReference type="PROSITE" id="PS50234">
    <property type="entry name" value="VWFA"/>
    <property type="match status" value="1"/>
</dbReference>
<dbReference type="EMBL" id="CP061800">
    <property type="protein sequence ID" value="QTA84709.1"/>
    <property type="molecule type" value="Genomic_DNA"/>
</dbReference>
<evidence type="ECO:0000259" key="2">
    <source>
        <dbReference type="PROSITE" id="PS50234"/>
    </source>
</evidence>
<dbReference type="PANTHER" id="PTHR47824:SF3">
    <property type="entry name" value="UBIQUITIN-LIKE DOMAIN-CONTAINING PROTEIN"/>
    <property type="match status" value="1"/>
</dbReference>
<organism evidence="3 4">
    <name type="scientific">Desulfonema magnum</name>
    <dbReference type="NCBI Taxonomy" id="45655"/>
    <lineage>
        <taxon>Bacteria</taxon>
        <taxon>Pseudomonadati</taxon>
        <taxon>Thermodesulfobacteriota</taxon>
        <taxon>Desulfobacteria</taxon>
        <taxon>Desulfobacterales</taxon>
        <taxon>Desulfococcaceae</taxon>
        <taxon>Desulfonema</taxon>
    </lineage>
</organism>
<feature type="signal peptide" evidence="1">
    <location>
        <begin position="1"/>
        <end position="28"/>
    </location>
</feature>
<dbReference type="Pfam" id="PF00404">
    <property type="entry name" value="Dockerin_1"/>
    <property type="match status" value="1"/>
</dbReference>
<dbReference type="InterPro" id="IPR002105">
    <property type="entry name" value="Dockerin_1_rpt"/>
</dbReference>
<keyword evidence="4" id="KW-1185">Reference proteome</keyword>
<dbReference type="InterPro" id="IPR036439">
    <property type="entry name" value="Dockerin_dom_sf"/>
</dbReference>
<dbReference type="GO" id="GO:0000272">
    <property type="term" value="P:polysaccharide catabolic process"/>
    <property type="evidence" value="ECO:0007669"/>
    <property type="project" value="InterPro"/>
</dbReference>
<evidence type="ECO:0000313" key="4">
    <source>
        <dbReference type="Proteomes" id="UP000663722"/>
    </source>
</evidence>
<dbReference type="Gene3D" id="3.40.50.410">
    <property type="entry name" value="von Willebrand factor, type A domain"/>
    <property type="match status" value="1"/>
</dbReference>
<evidence type="ECO:0000313" key="3">
    <source>
        <dbReference type="EMBL" id="QTA84709.1"/>
    </source>
</evidence>
<dbReference type="InterPro" id="IPR018247">
    <property type="entry name" value="EF_Hand_1_Ca_BS"/>
</dbReference>
<accession>A0A975BFB9</accession>
<dbReference type="AlphaFoldDB" id="A0A975BFB9"/>
<dbReference type="InterPro" id="IPR036465">
    <property type="entry name" value="vWFA_dom_sf"/>
</dbReference>
<evidence type="ECO:0000256" key="1">
    <source>
        <dbReference type="SAM" id="SignalP"/>
    </source>
</evidence>
<sequence>MKLTNKYLLLAMTGVICVALMFPASVLADSITPETFSDVIKKGDDTSVKRTVTITEKVTSAKVDIFFLFDTTGSMGELLDSTKAKATDILNNASKLGDVAFGVGYYEDFPTSPYGGSWDVAYELVRDITTSSSVAQNAINSLGLGYGNDWPEANLYALARVASSTSWRENSTRIIIWFGDAVGHDGDLEPGYPSRVGLDDVISALNNKDIIVEAVDICDHDYVGLDQGFYDSRHGDDFRPLSGQATEITSRTGGKLFDGSDTSSIVAIINNALKDAFADYSEVTLELSREFSGLGVSISPARHSGNFDRSQERRFEFDITYSGLETGTYRFDLLAKVDGGVVAVANDTIEVKYQDCNGDWNGTAVLDECGECVGGNTGKTACVQDCNGEWGGSASVDDCGECVGGNTGKTSTCVQDCNGDWKGTAFVDECGECVGGNTGKTSTCTQDCNGEWDGTASLDECGECVGGNTGNTACVQDCNGDWGGTASVDECGECVGGATGKTACAQDCNGDWNGTAFTDECGECVGGNTGETACAQDCNEIWGGTAFIDDCGECVGGNTGKTACGVSNKGIFTVGKTGKITIDWLYDGGSYNNGELGIFSLSGMDMSVPDLTAFVTEAVTRALSGTTDGYVVLSDSTEAARFDGSLGEARNWNSGTYMGVKTFDMRPGDKFALILVPNASLKTLSLNPETTDRCIRPLFSFTSPNADYGMHVGQVADINDMGLAFVIEDLEFTESDLDYNDLILQISGGISEVPSMDSLISEYKAGSKKRGKRDRWRDWRTSDELGRLIIEHIETLPSSEYKQISVSLEGSADVTVFDSLNRAAGKDGTDMPGSLIQFDEGYQTVTLPARGTGSDDYRVVIRSSEAETGRLTLKLGQGNSEIPSEVKEIDIHAREVLKSDLSVSSQAGDLNIEFGDAEIPVAQDGTLLIHDFNGDGKIDDADITKVASLWDTCEGDPEYDPFFDQDGDGRITILDIMAVSAGKSLP</sequence>
<dbReference type="Gene3D" id="1.10.1330.10">
    <property type="entry name" value="Dockerin domain"/>
    <property type="match status" value="1"/>
</dbReference>
<dbReference type="InterPro" id="IPR002035">
    <property type="entry name" value="VWF_A"/>
</dbReference>
<proteinExistence type="predicted"/>